<reference evidence="3" key="1">
    <citation type="journal article" date="2023" name="Mol. Biol. Evol.">
        <title>Third-Generation Sequencing Reveals the Adaptive Role of the Epigenome in Three Deep-Sea Polychaetes.</title>
        <authorList>
            <person name="Perez M."/>
            <person name="Aroh O."/>
            <person name="Sun Y."/>
            <person name="Lan Y."/>
            <person name="Juniper S.K."/>
            <person name="Young C.R."/>
            <person name="Angers B."/>
            <person name="Qian P.Y."/>
        </authorList>
    </citation>
    <scope>NUCLEOTIDE SEQUENCE</scope>
    <source>
        <strain evidence="3">P08H-3</strain>
    </source>
</reference>
<keyword evidence="1" id="KW-0812">Transmembrane</keyword>
<keyword evidence="4" id="KW-1185">Reference proteome</keyword>
<feature type="transmembrane region" description="Helical" evidence="1">
    <location>
        <begin position="134"/>
        <end position="154"/>
    </location>
</feature>
<keyword evidence="1" id="KW-0472">Membrane</keyword>
<dbReference type="GO" id="GO:0016491">
    <property type="term" value="F:oxidoreductase activity"/>
    <property type="evidence" value="ECO:0007669"/>
    <property type="project" value="InterPro"/>
</dbReference>
<dbReference type="InterPro" id="IPR018713">
    <property type="entry name" value="MPAB/Lcp_cat_dom"/>
</dbReference>
<evidence type="ECO:0000313" key="4">
    <source>
        <dbReference type="Proteomes" id="UP001208570"/>
    </source>
</evidence>
<evidence type="ECO:0000256" key="1">
    <source>
        <dbReference type="SAM" id="Phobius"/>
    </source>
</evidence>
<feature type="domain" description="ER-bound oxygenase mpaB/mpaB'/Rubber oxygenase catalytic" evidence="2">
    <location>
        <begin position="54"/>
        <end position="185"/>
    </location>
</feature>
<dbReference type="EMBL" id="JAODUP010000726">
    <property type="protein sequence ID" value="KAK2144831.1"/>
    <property type="molecule type" value="Genomic_DNA"/>
</dbReference>
<proteinExistence type="predicted"/>
<evidence type="ECO:0000259" key="2">
    <source>
        <dbReference type="Pfam" id="PF09995"/>
    </source>
</evidence>
<dbReference type="Pfam" id="PF09995">
    <property type="entry name" value="MPAB_Lcp_cat"/>
    <property type="match status" value="1"/>
</dbReference>
<name>A0AAD9J2A6_9ANNE</name>
<dbReference type="AlphaFoldDB" id="A0AAD9J2A6"/>
<dbReference type="PANTHER" id="PTHR37159">
    <property type="entry name" value="GH11867P"/>
    <property type="match status" value="1"/>
</dbReference>
<dbReference type="PANTHER" id="PTHR37159:SF1">
    <property type="entry name" value="GH11867P"/>
    <property type="match status" value="1"/>
</dbReference>
<sequence length="246" mass="28351">MKLQKLKDGDKIPGDCGHPMDAKPDWMVTEKFQRGREFFFKHTTAVVLAMNCSLAVGLSVSNLLVPLVFTGMSNTPKKSFSRYLHTFVHVALWHYDDVWQADSKAHKSLEIVRSWHHSVAARMNKHSNNAKFHFSQYDMALVQSGFFAAVIMYPKRFGIRCSRKELEDYIFFWRGIGYLLGVSDEYNLCNGTLDEVYSVCKEIERIVLIPSLMEPPADFEMMANAIHGEIWKSWDCRRNSNATIQK</sequence>
<gene>
    <name evidence="3" type="ORF">LSH36_726g01021</name>
</gene>
<keyword evidence="1" id="KW-1133">Transmembrane helix</keyword>
<dbReference type="Proteomes" id="UP001208570">
    <property type="component" value="Unassembled WGS sequence"/>
</dbReference>
<feature type="transmembrane region" description="Helical" evidence="1">
    <location>
        <begin position="44"/>
        <end position="69"/>
    </location>
</feature>
<accession>A0AAD9J2A6</accession>
<comment type="caution">
    <text evidence="3">The sequence shown here is derived from an EMBL/GenBank/DDBJ whole genome shotgun (WGS) entry which is preliminary data.</text>
</comment>
<organism evidence="3 4">
    <name type="scientific">Paralvinella palmiformis</name>
    <dbReference type="NCBI Taxonomy" id="53620"/>
    <lineage>
        <taxon>Eukaryota</taxon>
        <taxon>Metazoa</taxon>
        <taxon>Spiralia</taxon>
        <taxon>Lophotrochozoa</taxon>
        <taxon>Annelida</taxon>
        <taxon>Polychaeta</taxon>
        <taxon>Sedentaria</taxon>
        <taxon>Canalipalpata</taxon>
        <taxon>Terebellida</taxon>
        <taxon>Terebelliformia</taxon>
        <taxon>Alvinellidae</taxon>
        <taxon>Paralvinella</taxon>
    </lineage>
</organism>
<protein>
    <recommendedName>
        <fullName evidence="2">ER-bound oxygenase mpaB/mpaB'/Rubber oxygenase catalytic domain-containing protein</fullName>
    </recommendedName>
</protein>
<evidence type="ECO:0000313" key="3">
    <source>
        <dbReference type="EMBL" id="KAK2144831.1"/>
    </source>
</evidence>